<name>A0A934WS63_9FIRM</name>
<reference evidence="2" key="1">
    <citation type="submission" date="2021-01" db="EMBL/GenBank/DDBJ databases">
        <title>Genome public.</title>
        <authorList>
            <person name="Liu C."/>
            <person name="Sun Q."/>
        </authorList>
    </citation>
    <scope>NUCLEOTIDE SEQUENCE</scope>
    <source>
        <strain evidence="2">M6</strain>
    </source>
</reference>
<accession>A0A934WS63</accession>
<dbReference type="Proteomes" id="UP000633365">
    <property type="component" value="Unassembled WGS sequence"/>
</dbReference>
<keyword evidence="3" id="KW-1185">Reference proteome</keyword>
<evidence type="ECO:0000256" key="1">
    <source>
        <dbReference type="SAM" id="Coils"/>
    </source>
</evidence>
<proteinExistence type="predicted"/>
<dbReference type="EMBL" id="JAEQMG010000100">
    <property type="protein sequence ID" value="MBK6088940.1"/>
    <property type="molecule type" value="Genomic_DNA"/>
</dbReference>
<dbReference type="RefSeq" id="WP_201427750.1">
    <property type="nucleotide sequence ID" value="NZ_JAEQMG010000100.1"/>
</dbReference>
<evidence type="ECO:0000313" key="2">
    <source>
        <dbReference type="EMBL" id="MBK6088940.1"/>
    </source>
</evidence>
<organism evidence="2 3">
    <name type="scientific">Ruminococcus difficilis</name>
    <dbReference type="NCBI Taxonomy" id="2763069"/>
    <lineage>
        <taxon>Bacteria</taxon>
        <taxon>Bacillati</taxon>
        <taxon>Bacillota</taxon>
        <taxon>Clostridia</taxon>
        <taxon>Eubacteriales</taxon>
        <taxon>Oscillospiraceae</taxon>
        <taxon>Ruminococcus</taxon>
    </lineage>
</organism>
<gene>
    <name evidence="2" type="ORF">JKK62_09840</name>
</gene>
<dbReference type="AlphaFoldDB" id="A0A934WS63"/>
<evidence type="ECO:0000313" key="3">
    <source>
        <dbReference type="Proteomes" id="UP000633365"/>
    </source>
</evidence>
<sequence>MIKRIVEADNQAKALEEANQKAAEKEKQKIEEEAAAIYQKYMDEAKAEIGKNAAYLEKRFSRKLTDVSAKQESLLIKLKSDYEQNRDRWVDEIVDRVVG</sequence>
<comment type="caution">
    <text evidence="2">The sequence shown here is derived from an EMBL/GenBank/DDBJ whole genome shotgun (WGS) entry which is preliminary data.</text>
</comment>
<keyword evidence="1" id="KW-0175">Coiled coil</keyword>
<protein>
    <submittedName>
        <fullName evidence="2">Uncharacterized protein</fullName>
    </submittedName>
</protein>
<feature type="coiled-coil region" evidence="1">
    <location>
        <begin position="5"/>
        <end position="40"/>
    </location>
</feature>